<evidence type="ECO:0000313" key="2">
    <source>
        <dbReference type="Proteomes" id="UP001139089"/>
    </source>
</evidence>
<protein>
    <recommendedName>
        <fullName evidence="3">DUF1127 domain-containing protein</fullName>
    </recommendedName>
</protein>
<dbReference type="Proteomes" id="UP001139089">
    <property type="component" value="Unassembled WGS sequence"/>
</dbReference>
<proteinExistence type="predicted"/>
<sequence length="73" mass="8146">MTSNIIPFKTSATPAPTAAAHSPFDAIVSMVRAVIGRQRLAATRRMTRRQLQTLPTVVRRDVGLTDVRDHQEY</sequence>
<accession>A0A9X1T0X7</accession>
<comment type="caution">
    <text evidence="1">The sequence shown here is derived from an EMBL/GenBank/DDBJ whole genome shotgun (WGS) entry which is preliminary data.</text>
</comment>
<dbReference type="AlphaFoldDB" id="A0A9X1T0X7"/>
<dbReference type="RefSeq" id="WP_231814984.1">
    <property type="nucleotide sequence ID" value="NZ_JAJOZR010000007.1"/>
</dbReference>
<name>A0A9X1T0X7_9HYPH</name>
<evidence type="ECO:0008006" key="3">
    <source>
        <dbReference type="Google" id="ProtNLM"/>
    </source>
</evidence>
<organism evidence="1 2">
    <name type="scientific">Rhizobium quercicola</name>
    <dbReference type="NCBI Taxonomy" id="2901226"/>
    <lineage>
        <taxon>Bacteria</taxon>
        <taxon>Pseudomonadati</taxon>
        <taxon>Pseudomonadota</taxon>
        <taxon>Alphaproteobacteria</taxon>
        <taxon>Hyphomicrobiales</taxon>
        <taxon>Rhizobiaceae</taxon>
        <taxon>Rhizobium/Agrobacterium group</taxon>
        <taxon>Rhizobium</taxon>
    </lineage>
</organism>
<evidence type="ECO:0000313" key="1">
    <source>
        <dbReference type="EMBL" id="MCD7109961.1"/>
    </source>
</evidence>
<gene>
    <name evidence="1" type="ORF">LRX75_13025</name>
</gene>
<keyword evidence="2" id="KW-1185">Reference proteome</keyword>
<reference evidence="1" key="1">
    <citation type="submission" date="2021-12" db="EMBL/GenBank/DDBJ databases">
        <authorList>
            <person name="Li Y."/>
        </authorList>
    </citation>
    <scope>NUCLEOTIDE SEQUENCE</scope>
    <source>
        <strain evidence="1">DKSPLA3</strain>
    </source>
</reference>
<dbReference type="EMBL" id="JAJOZR010000007">
    <property type="protein sequence ID" value="MCD7109961.1"/>
    <property type="molecule type" value="Genomic_DNA"/>
</dbReference>